<comment type="caution">
    <text evidence="1">The sequence shown here is derived from an EMBL/GenBank/DDBJ whole genome shotgun (WGS) entry which is preliminary data.</text>
</comment>
<sequence length="84" mass="9975">MSPQPNETPEFAEKQAALSKAINSTMAMIEQKREDLDCYVKENPDARRFDSDDPKKKEIEEEFHKWITKLNELEDQERRLHLGR</sequence>
<proteinExistence type="predicted"/>
<name>A0AAJ0CQP8_9HYPO</name>
<evidence type="ECO:0000313" key="1">
    <source>
        <dbReference type="EMBL" id="KAK2601542.1"/>
    </source>
</evidence>
<organism evidence="1 2">
    <name type="scientific">Conoideocrella luteorostrata</name>
    <dbReference type="NCBI Taxonomy" id="1105319"/>
    <lineage>
        <taxon>Eukaryota</taxon>
        <taxon>Fungi</taxon>
        <taxon>Dikarya</taxon>
        <taxon>Ascomycota</taxon>
        <taxon>Pezizomycotina</taxon>
        <taxon>Sordariomycetes</taxon>
        <taxon>Hypocreomycetidae</taxon>
        <taxon>Hypocreales</taxon>
        <taxon>Clavicipitaceae</taxon>
        <taxon>Conoideocrella</taxon>
    </lineage>
</organism>
<protein>
    <submittedName>
        <fullName evidence="1">Uncharacterized protein</fullName>
    </submittedName>
</protein>
<accession>A0AAJ0CQP8</accession>
<gene>
    <name evidence="1" type="ORF">QQS21_004927</name>
</gene>
<evidence type="ECO:0000313" key="2">
    <source>
        <dbReference type="Proteomes" id="UP001251528"/>
    </source>
</evidence>
<dbReference type="Proteomes" id="UP001251528">
    <property type="component" value="Unassembled WGS sequence"/>
</dbReference>
<dbReference type="EMBL" id="JASWJB010000076">
    <property type="protein sequence ID" value="KAK2601542.1"/>
    <property type="molecule type" value="Genomic_DNA"/>
</dbReference>
<dbReference type="AlphaFoldDB" id="A0AAJ0CQP8"/>
<keyword evidence="2" id="KW-1185">Reference proteome</keyword>
<reference evidence="1" key="1">
    <citation type="submission" date="2023-06" db="EMBL/GenBank/DDBJ databases">
        <title>Conoideocrella luteorostrata (Hypocreales: Clavicipitaceae), a potential biocontrol fungus for elongate hemlock scale in United States Christmas tree production areas.</title>
        <authorList>
            <person name="Barrett H."/>
            <person name="Lovett B."/>
            <person name="Macias A.M."/>
            <person name="Stajich J.E."/>
            <person name="Kasson M.T."/>
        </authorList>
    </citation>
    <scope>NUCLEOTIDE SEQUENCE</scope>
    <source>
        <strain evidence="1">ARSEF 14590</strain>
    </source>
</reference>